<dbReference type="eggNOG" id="ENOG5030SVQ">
    <property type="taxonomic scope" value="Bacteria"/>
</dbReference>
<evidence type="ECO:0000313" key="1">
    <source>
        <dbReference type="EMBL" id="EIG55762.1"/>
    </source>
</evidence>
<name>I2Q7K6_9BACT</name>
<dbReference type="STRING" id="596152.DesU5LDRAFT_0038"/>
<accession>I2Q7K6</accession>
<sequence>MLAMVPIYPSASESFWLSAHGLAALRDFLREIRETPGLDEALVCCERSEIVALARELGLAVVPLPTPPEAEPSLIPPGAEACLEAARQVYWRGHDRLLIPNFRLPLLNRELLEEAAVRFAVSGAKVLLGVGRATDHPCQFLRLFQVRRQGMLHFLDPQASTGGLVMSRPFVRDWPSGELAVPGLTPWGEREARAVFTADRLEQAEARALARGPHAGLAGLELWPESPNFEIVAVRESGSRRLGLRLCGPEQDRPLTLEGCLIFAETGVRTMLADLPGPEAVNCIDLGEMDETPVAFVWALLEETHDGGVDLVLPCAYGGHLWRADSHDTLVDVATGRPIVGRQDFPEVYEADRSLVIVSRLAPPDVLAHLPDGAILHAWPEGSGGLVRTSQELVLCRLLRETAGLQEDR</sequence>
<dbReference type="EMBL" id="JH600067">
    <property type="protein sequence ID" value="EIG55762.1"/>
    <property type="molecule type" value="Genomic_DNA"/>
</dbReference>
<gene>
    <name evidence="1" type="ORF">DesU5LDRAFT_0038</name>
</gene>
<protein>
    <submittedName>
        <fullName evidence="1">Uncharacterized protein</fullName>
    </submittedName>
</protein>
<dbReference type="AlphaFoldDB" id="I2Q7K6"/>
<proteinExistence type="predicted"/>
<organism evidence="1">
    <name type="scientific">Desulfovibrio sp. U5L</name>
    <dbReference type="NCBI Taxonomy" id="596152"/>
    <lineage>
        <taxon>Bacteria</taxon>
        <taxon>Pseudomonadati</taxon>
        <taxon>Thermodesulfobacteriota</taxon>
        <taxon>Desulfovibrionia</taxon>
        <taxon>Desulfovibrionales</taxon>
        <taxon>Desulfovibrionaceae</taxon>
        <taxon>Desulfovibrio</taxon>
    </lineage>
</organism>
<reference evidence="1" key="1">
    <citation type="submission" date="2011-11" db="EMBL/GenBank/DDBJ databases">
        <title>Improved High-Quality Draft sequence of Desulfovibrio sp. U5L.</title>
        <authorList>
            <consortium name="US DOE Joint Genome Institute"/>
            <person name="Lucas S."/>
            <person name="Han J."/>
            <person name="Lapidus A."/>
            <person name="Cheng J.-F."/>
            <person name="Goodwin L."/>
            <person name="Pitluck S."/>
            <person name="Peters L."/>
            <person name="Ovchinnikova G."/>
            <person name="Held B."/>
            <person name="Detter J.C."/>
            <person name="Han C."/>
            <person name="Tapia R."/>
            <person name="Land M."/>
            <person name="Hauser L."/>
            <person name="Kyrpides N."/>
            <person name="Ivanova N."/>
            <person name="Pagani I."/>
            <person name="Gabster J."/>
            <person name="Walker C."/>
            <person name="Stolyar S."/>
            <person name="Stahl D."/>
            <person name="Arkin A."/>
            <person name="Dehal P."/>
            <person name="Hazen T."/>
            <person name="Woyke T."/>
        </authorList>
    </citation>
    <scope>NUCLEOTIDE SEQUENCE [LARGE SCALE GENOMIC DNA]</scope>
    <source>
        <strain evidence="1">U5L</strain>
    </source>
</reference>
<dbReference type="HOGENOM" id="CLU_672192_0_0_7"/>